<organism evidence="3 4">
    <name type="scientific">Acrasis kona</name>
    <dbReference type="NCBI Taxonomy" id="1008807"/>
    <lineage>
        <taxon>Eukaryota</taxon>
        <taxon>Discoba</taxon>
        <taxon>Heterolobosea</taxon>
        <taxon>Tetramitia</taxon>
        <taxon>Eutetramitia</taxon>
        <taxon>Acrasidae</taxon>
        <taxon>Acrasis</taxon>
    </lineage>
</organism>
<feature type="compositionally biased region" description="Acidic residues" evidence="2">
    <location>
        <begin position="304"/>
        <end position="318"/>
    </location>
</feature>
<evidence type="ECO:0000313" key="4">
    <source>
        <dbReference type="Proteomes" id="UP001431209"/>
    </source>
</evidence>
<feature type="coiled-coil region" evidence="1">
    <location>
        <begin position="118"/>
        <end position="145"/>
    </location>
</feature>
<feature type="region of interest" description="Disordered" evidence="2">
    <location>
        <begin position="1"/>
        <end position="43"/>
    </location>
</feature>
<dbReference type="EMBL" id="JAOPGA020001958">
    <property type="protein sequence ID" value="KAL0492075.1"/>
    <property type="molecule type" value="Genomic_DNA"/>
</dbReference>
<feature type="compositionally biased region" description="Polar residues" evidence="2">
    <location>
        <begin position="288"/>
        <end position="297"/>
    </location>
</feature>
<evidence type="ECO:0000256" key="2">
    <source>
        <dbReference type="SAM" id="MobiDB-lite"/>
    </source>
</evidence>
<keyword evidence="4" id="KW-1185">Reference proteome</keyword>
<evidence type="ECO:0000313" key="3">
    <source>
        <dbReference type="EMBL" id="KAL0492075.1"/>
    </source>
</evidence>
<name>A0AAW2ZT75_9EUKA</name>
<proteinExistence type="predicted"/>
<sequence length="318" mass="36423">MLTQIQNTLVPQENIDASTAPVQKSTQPQEKKRRTSDPSNSTDVISKIIANKKPVQKLRSTQEFNKHFNTVQVQEQKEHGDTVVPEVEPKALDPCTTEETNKRKSKKKITVIDNTEKVNSNTKAIEEMRQRMEEMRLRVEDLERSAGMKSNTKNVKIESAVVDEDAIKQKVSVDIAKMIEAIKDPYFVSRGAVDVQMKMLYVKFGALLESHNIPTTRSTLSVLDKVIENTTDRMRKRKCEVKDEEIYAEWNRILELNQRLWKIECGAGSKLDKKLKRAMVIYEELQQKQAQAVSEQSGELRSDDAEEEEEEEEEGGDL</sequence>
<keyword evidence="1" id="KW-0175">Coiled coil</keyword>
<feature type="region of interest" description="Disordered" evidence="2">
    <location>
        <begin position="288"/>
        <end position="318"/>
    </location>
</feature>
<dbReference type="Proteomes" id="UP001431209">
    <property type="component" value="Unassembled WGS sequence"/>
</dbReference>
<evidence type="ECO:0000256" key="1">
    <source>
        <dbReference type="SAM" id="Coils"/>
    </source>
</evidence>
<feature type="compositionally biased region" description="Polar residues" evidence="2">
    <location>
        <begin position="1"/>
        <end position="28"/>
    </location>
</feature>
<dbReference type="AlphaFoldDB" id="A0AAW2ZT75"/>
<accession>A0AAW2ZT75</accession>
<gene>
    <name evidence="3" type="ORF">AKO1_001146</name>
</gene>
<comment type="caution">
    <text evidence="3">The sequence shown here is derived from an EMBL/GenBank/DDBJ whole genome shotgun (WGS) entry which is preliminary data.</text>
</comment>
<protein>
    <submittedName>
        <fullName evidence="3">LivM</fullName>
    </submittedName>
</protein>
<reference evidence="3 4" key="1">
    <citation type="submission" date="2024-03" db="EMBL/GenBank/DDBJ databases">
        <title>The Acrasis kona genome and developmental transcriptomes reveal deep origins of eukaryotic multicellular pathways.</title>
        <authorList>
            <person name="Sheikh S."/>
            <person name="Fu C.-J."/>
            <person name="Brown M.W."/>
            <person name="Baldauf S.L."/>
        </authorList>
    </citation>
    <scope>NUCLEOTIDE SEQUENCE [LARGE SCALE GENOMIC DNA]</scope>
    <source>
        <strain evidence="3 4">ATCC MYA-3509</strain>
    </source>
</reference>